<protein>
    <submittedName>
        <fullName evidence="2">DUF1499 domain-containing protein</fullName>
    </submittedName>
</protein>
<dbReference type="RefSeq" id="WP_191595712.1">
    <property type="nucleotide sequence ID" value="NZ_JACYFC010000005.1"/>
</dbReference>
<dbReference type="Proteomes" id="UP000604161">
    <property type="component" value="Unassembled WGS sequence"/>
</dbReference>
<evidence type="ECO:0000256" key="1">
    <source>
        <dbReference type="SAM" id="Phobius"/>
    </source>
</evidence>
<keyword evidence="1" id="KW-0812">Transmembrane</keyword>
<feature type="transmembrane region" description="Helical" evidence="1">
    <location>
        <begin position="47"/>
        <end position="64"/>
    </location>
</feature>
<dbReference type="EMBL" id="JACYFC010000005">
    <property type="protein sequence ID" value="MBD5772329.1"/>
    <property type="molecule type" value="Genomic_DNA"/>
</dbReference>
<keyword evidence="1" id="KW-1133">Transmembrane helix</keyword>
<accession>A0ABR8P3F7</accession>
<gene>
    <name evidence="2" type="ORF">IF202_14915</name>
</gene>
<sequence length="245" mass="26230">MKKKSSRLGTILLVIAAVAVVVIGTMMFGAKLGLWQPIVGFGLVRSYMNPIAYGLLGLGVLGLVQQRMAKNSYGAIKSAFTALIGLAMLTPTLYGKINPPVRLPPIHDISTNTVTPPEFIVLDDNRVGARNTLVYGGSEVAALQKKAYSDITPIESGLSAAEAFNEALRVADVMGWELVAQDVESLRYEATARTSVYGFVDDVVVVVTPVGDASRIDIRSVSRIGRGDRGVNAARVRTFIETFEG</sequence>
<comment type="caution">
    <text evidence="2">The sequence shown here is derived from an EMBL/GenBank/DDBJ whole genome shotgun (WGS) entry which is preliminary data.</text>
</comment>
<keyword evidence="1" id="KW-0472">Membrane</keyword>
<dbReference type="Pfam" id="PF07386">
    <property type="entry name" value="DUF1499"/>
    <property type="match status" value="1"/>
</dbReference>
<keyword evidence="3" id="KW-1185">Reference proteome</keyword>
<reference evidence="2 3" key="1">
    <citation type="submission" date="2020-09" db="EMBL/GenBank/DDBJ databases">
        <title>Marinomonas sp. nov., isolated from the cysticercosis algae of Qingdao, China.</title>
        <authorList>
            <person name="Sun X."/>
        </authorList>
    </citation>
    <scope>NUCLEOTIDE SEQUENCE [LARGE SCALE GENOMIC DNA]</scope>
    <source>
        <strain evidence="2 3">SM2066</strain>
    </source>
</reference>
<evidence type="ECO:0000313" key="2">
    <source>
        <dbReference type="EMBL" id="MBD5772329.1"/>
    </source>
</evidence>
<name>A0ABR8P3F7_9GAMM</name>
<proteinExistence type="predicted"/>
<dbReference type="InterPro" id="IPR010865">
    <property type="entry name" value="DUF1499"/>
</dbReference>
<evidence type="ECO:0000313" key="3">
    <source>
        <dbReference type="Proteomes" id="UP000604161"/>
    </source>
</evidence>
<feature type="transmembrane region" description="Helical" evidence="1">
    <location>
        <begin position="12"/>
        <end position="35"/>
    </location>
</feature>
<feature type="transmembrane region" description="Helical" evidence="1">
    <location>
        <begin position="76"/>
        <end position="94"/>
    </location>
</feature>
<organism evidence="2 3">
    <name type="scientific">Marinomonas colpomeniae</name>
    <dbReference type="NCBI Taxonomy" id="2774408"/>
    <lineage>
        <taxon>Bacteria</taxon>
        <taxon>Pseudomonadati</taxon>
        <taxon>Pseudomonadota</taxon>
        <taxon>Gammaproteobacteria</taxon>
        <taxon>Oceanospirillales</taxon>
        <taxon>Oceanospirillaceae</taxon>
        <taxon>Marinomonas</taxon>
    </lineage>
</organism>